<dbReference type="InterPro" id="IPR016032">
    <property type="entry name" value="Sig_transdc_resp-reg_C-effctor"/>
</dbReference>
<dbReference type="PANTHER" id="PTHR44688:SF16">
    <property type="entry name" value="DNA-BINDING TRANSCRIPTIONAL ACTIVATOR DEVR_DOSR"/>
    <property type="match status" value="1"/>
</dbReference>
<accession>A0ABZ1C360</accession>
<name>A0ABZ1C360_9BACT</name>
<keyword evidence="6" id="KW-1185">Reference proteome</keyword>
<dbReference type="Proteomes" id="UP000738431">
    <property type="component" value="Chromosome"/>
</dbReference>
<evidence type="ECO:0000256" key="1">
    <source>
        <dbReference type="ARBA" id="ARBA00023015"/>
    </source>
</evidence>
<dbReference type="SUPFAM" id="SSF46894">
    <property type="entry name" value="C-terminal effector domain of the bipartite response regulators"/>
    <property type="match status" value="1"/>
</dbReference>
<dbReference type="PROSITE" id="PS50043">
    <property type="entry name" value="HTH_LUXR_2"/>
    <property type="match status" value="1"/>
</dbReference>
<sequence length="376" mass="42414">MSFGAVSSSSLSSAAAAQRRDLLISQLHTAVDLDAFWKASLQLLSEWVPHHSCSLLYGIIDQHTLNSRHHMPGPRADRRSVSNLDIVHGFLARHPGVQLYTFRDVVSEDPSAQERQQAQQSRHHAAWEDFVHLAFWDGHRPDAVLSVRRERAQGPFTAAEIALLRELHPVIEAGLQRLRRLADERSQHLSIKRFLAEVPVPVLFLNANLRLIYASREGYAAAAEWNHGRAAARQLDPRRAFELPPAIADACRELGADLDGQRHRRVPHPERRDLTARLQIDTPGSSPWSRPVYRVLFLTDRSIDDVPLSANPGVLPLLQRLTPNERRVALLVTEGCHNRDIATRLGKSPRTVECQLTEIYRKLGVRNRVQLTRALA</sequence>
<dbReference type="Pfam" id="PF00196">
    <property type="entry name" value="GerE"/>
    <property type="match status" value="1"/>
</dbReference>
<evidence type="ECO:0000259" key="4">
    <source>
        <dbReference type="PROSITE" id="PS50043"/>
    </source>
</evidence>
<dbReference type="PRINTS" id="PR00038">
    <property type="entry name" value="HTHLUXR"/>
</dbReference>
<dbReference type="CDD" id="cd06170">
    <property type="entry name" value="LuxR_C_like"/>
    <property type="match status" value="1"/>
</dbReference>
<organism evidence="5 6">
    <name type="scientific">Actomonas aquatica</name>
    <dbReference type="NCBI Taxonomy" id="2866162"/>
    <lineage>
        <taxon>Bacteria</taxon>
        <taxon>Pseudomonadati</taxon>
        <taxon>Verrucomicrobiota</taxon>
        <taxon>Opitutia</taxon>
        <taxon>Opitutales</taxon>
        <taxon>Opitutaceae</taxon>
        <taxon>Actomonas</taxon>
    </lineage>
</organism>
<reference evidence="5 6" key="1">
    <citation type="submission" date="2023-12" db="EMBL/GenBank/DDBJ databases">
        <title>Description of an unclassified Opitutus bacterium of Verrucomicrobiota.</title>
        <authorList>
            <person name="Zhang D.-F."/>
        </authorList>
    </citation>
    <scope>NUCLEOTIDE SEQUENCE [LARGE SCALE GENOMIC DNA]</scope>
    <source>
        <strain evidence="5 6">WL0086</strain>
    </source>
</reference>
<dbReference type="Gene3D" id="1.10.10.10">
    <property type="entry name" value="Winged helix-like DNA-binding domain superfamily/Winged helix DNA-binding domain"/>
    <property type="match status" value="1"/>
</dbReference>
<protein>
    <submittedName>
        <fullName evidence="5">LuxR C-terminal-related transcriptional regulator</fullName>
    </submittedName>
</protein>
<evidence type="ECO:0000313" key="5">
    <source>
        <dbReference type="EMBL" id="WRQ85926.1"/>
    </source>
</evidence>
<dbReference type="RefSeq" id="WP_221031439.1">
    <property type="nucleotide sequence ID" value="NZ_CP139781.1"/>
</dbReference>
<proteinExistence type="predicted"/>
<dbReference type="EMBL" id="CP139781">
    <property type="protein sequence ID" value="WRQ85926.1"/>
    <property type="molecule type" value="Genomic_DNA"/>
</dbReference>
<evidence type="ECO:0000256" key="3">
    <source>
        <dbReference type="ARBA" id="ARBA00023163"/>
    </source>
</evidence>
<keyword evidence="1" id="KW-0805">Transcription regulation</keyword>
<dbReference type="SMART" id="SM00421">
    <property type="entry name" value="HTH_LUXR"/>
    <property type="match status" value="1"/>
</dbReference>
<dbReference type="PANTHER" id="PTHR44688">
    <property type="entry name" value="DNA-BINDING TRANSCRIPTIONAL ACTIVATOR DEVR_DOSR"/>
    <property type="match status" value="1"/>
</dbReference>
<evidence type="ECO:0000256" key="2">
    <source>
        <dbReference type="ARBA" id="ARBA00023125"/>
    </source>
</evidence>
<gene>
    <name evidence="5" type="ORF">K1X11_014020</name>
</gene>
<dbReference type="InterPro" id="IPR036388">
    <property type="entry name" value="WH-like_DNA-bd_sf"/>
</dbReference>
<keyword evidence="2" id="KW-0238">DNA-binding</keyword>
<evidence type="ECO:0000313" key="6">
    <source>
        <dbReference type="Proteomes" id="UP000738431"/>
    </source>
</evidence>
<feature type="domain" description="HTH luxR-type" evidence="4">
    <location>
        <begin position="314"/>
        <end position="376"/>
    </location>
</feature>
<dbReference type="InterPro" id="IPR000792">
    <property type="entry name" value="Tscrpt_reg_LuxR_C"/>
</dbReference>
<keyword evidence="3" id="KW-0804">Transcription</keyword>